<dbReference type="SMART" id="SM00257">
    <property type="entry name" value="LysM"/>
    <property type="match status" value="1"/>
</dbReference>
<dbReference type="PROSITE" id="PS51782">
    <property type="entry name" value="LYSM"/>
    <property type="match status" value="1"/>
</dbReference>
<proteinExistence type="predicted"/>
<dbReference type="Pfam" id="PF01476">
    <property type="entry name" value="LysM"/>
    <property type="match status" value="1"/>
</dbReference>
<dbReference type="Proteomes" id="UP000190140">
    <property type="component" value="Unassembled WGS sequence"/>
</dbReference>
<dbReference type="CDD" id="cd00118">
    <property type="entry name" value="LysM"/>
    <property type="match status" value="1"/>
</dbReference>
<name>A0A1V4I490_9FIRM</name>
<dbReference type="SUPFAM" id="SSF54106">
    <property type="entry name" value="LysM domain"/>
    <property type="match status" value="1"/>
</dbReference>
<protein>
    <submittedName>
        <fullName evidence="2">LysM domain protein</fullName>
    </submittedName>
</protein>
<dbReference type="InterPro" id="IPR036779">
    <property type="entry name" value="LysM_dom_sf"/>
</dbReference>
<comment type="caution">
    <text evidence="2">The sequence shown here is derived from an EMBL/GenBank/DDBJ whole genome shotgun (WGS) entry which is preliminary data.</text>
</comment>
<dbReference type="InterPro" id="IPR018392">
    <property type="entry name" value="LysM"/>
</dbReference>
<evidence type="ECO:0000259" key="1">
    <source>
        <dbReference type="PROSITE" id="PS51782"/>
    </source>
</evidence>
<dbReference type="STRING" id="29349.CLOTH_19200"/>
<keyword evidence="3" id="KW-1185">Reference proteome</keyword>
<dbReference type="InterPro" id="IPR024300">
    <property type="entry name" value="SipL_SPOCS_dom"/>
</dbReference>
<sequence>MELIKDTIKVDNRVDFGTHKTFLEWDVVVPDSKDDVFEIVKAEGYISLKKEDIMEGKIILRGDLNYNIVYLTQSRKVVSLMGKTDFNQAIEKEYVKIGMRSLLDTEIEHIDCNISNERKLKLAAVANVKGALFEREKIDIIRQISDLEDVQSYRKDIEYENIVGIESGESTVKETIHIDQNIGDISDVVSLSPRVVLRETRISDNKVILGGVLEVAPVFLSTDGNVIKLNKSNIDFTQFIEVPGAYDGMREDTVVNLTEFNFNLRGNEEGKISALEIEASVRSKTKISETVIKEILQDAYCPHRGIKLEQKDIALNTLVSTGTDNFLIKETVVKDREDIQIKEIVNLQCDILVTGNLVLDGKNIIEGVTSLNIDYIPEEGLRPIYSMHEEIPFKHIIDIEKCKEGMRANNKVQVSSLSYSISKDEIEVQIKGFCSYEIQEDKKYRFLVNGELQETVDPSKRASITIYISREGETLWDVAKRYNATLEEIASTNELSVDAVLKEGQCLIIEKKVVCEI</sequence>
<dbReference type="Pfam" id="PF12673">
    <property type="entry name" value="SipL"/>
    <property type="match status" value="3"/>
</dbReference>
<dbReference type="EMBL" id="MZGW01000011">
    <property type="protein sequence ID" value="OPJ54801.1"/>
    <property type="molecule type" value="Genomic_DNA"/>
</dbReference>
<dbReference type="RefSeq" id="WP_079413477.1">
    <property type="nucleotide sequence ID" value="NZ_MZGW01000011.1"/>
</dbReference>
<feature type="domain" description="LysM" evidence="1">
    <location>
        <begin position="465"/>
        <end position="509"/>
    </location>
</feature>
<dbReference type="Gene3D" id="3.10.350.10">
    <property type="entry name" value="LysM domain"/>
    <property type="match status" value="1"/>
</dbReference>
<evidence type="ECO:0000313" key="3">
    <source>
        <dbReference type="Proteomes" id="UP000190140"/>
    </source>
</evidence>
<dbReference type="OrthoDB" id="9779340at2"/>
<evidence type="ECO:0000313" key="2">
    <source>
        <dbReference type="EMBL" id="OPJ54801.1"/>
    </source>
</evidence>
<reference evidence="2 3" key="1">
    <citation type="submission" date="2017-03" db="EMBL/GenBank/DDBJ databases">
        <title>Genome sequence of Clostridium thermoalcaliphilum DSM 7309.</title>
        <authorList>
            <person name="Poehlein A."/>
            <person name="Daniel R."/>
        </authorList>
    </citation>
    <scope>NUCLEOTIDE SEQUENCE [LARGE SCALE GENOMIC DNA]</scope>
    <source>
        <strain evidence="2 3">DSM 7309</strain>
    </source>
</reference>
<accession>A0A1V4I490</accession>
<dbReference type="AlphaFoldDB" id="A0A1V4I490"/>
<gene>
    <name evidence="2" type="ORF">CLOTH_19200</name>
</gene>
<organism evidence="2 3">
    <name type="scientific">Alkalithermobacter paradoxus</name>
    <dbReference type="NCBI Taxonomy" id="29349"/>
    <lineage>
        <taxon>Bacteria</taxon>
        <taxon>Bacillati</taxon>
        <taxon>Bacillota</taxon>
        <taxon>Clostridia</taxon>
        <taxon>Peptostreptococcales</taxon>
        <taxon>Tepidibacteraceae</taxon>
        <taxon>Alkalithermobacter</taxon>
    </lineage>
</organism>